<sequence>MRSLGSFRNTVTSYRAYVSVIVQLISTFLGLLNILTLTTLTNYATRLWLMSHQTRLGHLSLWTAAALQRVDVSLSPGHIATCVGILVVSQLPGALWAGSLTPVLIHHNREIGRIEVPYFDSGSQRIWNSQFELKGNSVWNNMTFCNSTLLYPSGFVSTCPVPDHRQQLLDHASQASRRAEANLSKIDSPSWIYRDRSTGFGSSPGVVEPIDINPSFQLDKYCYLEEGYEATVECTKNASTAYGYTVLEKDPEYETVWVIQGLLPNTPAGDSEDYPLLSWTKENENRPPPILGWTAVSHGGRNIIAITANERYLTFNQTQCDVFFKRTIKSVYVNQTEKSITVRPFSQGCNGILQNSVNMQDFEPTGKLTANVVRSIRLLSRMGTALYVSDLGEPLKRNLESYFNPIRSGDELRAVEDFFTVMIDDLLVAYGAGQVHFGSSFYRPITGLFKAIRLGDDVFIFALASMNLVFFIIILFEAVRTRFWHALPDFDHTKVHDLIVATSSGVPTNAASEEDDRPSGTVEDVKVKLHQNAREAKPLLFIMYGNSANEDEIGPPHGEEAHLLVENIGSVS</sequence>
<keyword evidence="1" id="KW-0472">Membrane</keyword>
<proteinExistence type="predicted"/>
<evidence type="ECO:0000313" key="2">
    <source>
        <dbReference type="EMBL" id="QCF41192.1"/>
    </source>
</evidence>
<dbReference type="AlphaFoldDB" id="A0A4D6QCL2"/>
<dbReference type="EMBL" id="MK523385">
    <property type="protein sequence ID" value="QCF41192.1"/>
    <property type="molecule type" value="Genomic_DNA"/>
</dbReference>
<organism evidence="2">
    <name type="scientific">Cochliobolus sativus</name>
    <name type="common">Common root rot and spot blotch fungus</name>
    <name type="synonym">Bipolaris sorokiniana</name>
    <dbReference type="NCBI Taxonomy" id="45130"/>
    <lineage>
        <taxon>Eukaryota</taxon>
        <taxon>Fungi</taxon>
        <taxon>Dikarya</taxon>
        <taxon>Ascomycota</taxon>
        <taxon>Pezizomycotina</taxon>
        <taxon>Dothideomycetes</taxon>
        <taxon>Pleosporomycetidae</taxon>
        <taxon>Pleosporales</taxon>
        <taxon>Pleosporineae</taxon>
        <taxon>Pleosporaceae</taxon>
        <taxon>Bipolaris</taxon>
    </lineage>
</organism>
<feature type="transmembrane region" description="Helical" evidence="1">
    <location>
        <begin position="20"/>
        <end position="45"/>
    </location>
</feature>
<reference evidence="2" key="1">
    <citation type="journal article" date="2019" name="Appl. Microbiol. Biotechnol.">
        <title>Genome- and MS-based mining of antibacterial chlorinated chromones and xanthones from the phytopathogenic fungus Bipolaris sorokiniana strain 11134.</title>
        <authorList>
            <person name="Han J."/>
            <person name="Zhang J."/>
            <person name="Song Z."/>
            <person name="Liu M."/>
            <person name="Hu J."/>
            <person name="Hou C."/>
            <person name="Zhu G."/>
            <person name="Jiang L."/>
            <person name="Xia X."/>
            <person name="Quinn R.J."/>
            <person name="Feng Y."/>
            <person name="Zhang L."/>
            <person name="Hsiang T."/>
            <person name="Liu X."/>
        </authorList>
    </citation>
    <scope>NUCLEOTIDE SEQUENCE</scope>
    <source>
        <strain evidence="2">11134</strain>
    </source>
</reference>
<protein>
    <submittedName>
        <fullName evidence="2">CcxA</fullName>
    </submittedName>
</protein>
<feature type="transmembrane region" description="Helical" evidence="1">
    <location>
        <begin position="458"/>
        <end position="476"/>
    </location>
</feature>
<keyword evidence="1" id="KW-1133">Transmembrane helix</keyword>
<dbReference type="OMA" id="EYSAKRY"/>
<keyword evidence="1" id="KW-0812">Transmembrane</keyword>
<name>A0A4D6QCL2_COCSA</name>
<accession>A0A4D6QCL2</accession>
<evidence type="ECO:0000256" key="1">
    <source>
        <dbReference type="SAM" id="Phobius"/>
    </source>
</evidence>